<evidence type="ECO:0000313" key="5">
    <source>
        <dbReference type="Proteomes" id="UP001353858"/>
    </source>
</evidence>
<comment type="similarity">
    <text evidence="1">Belongs to the saccharopine dehydrogenase family.</text>
</comment>
<gene>
    <name evidence="4" type="ORF">RN001_005427</name>
</gene>
<dbReference type="PANTHER" id="PTHR12286:SF5">
    <property type="entry name" value="SACCHAROPINE DEHYDROGENASE-LIKE OXIDOREDUCTASE"/>
    <property type="match status" value="1"/>
</dbReference>
<dbReference type="GO" id="GO:0005739">
    <property type="term" value="C:mitochondrion"/>
    <property type="evidence" value="ECO:0007669"/>
    <property type="project" value="TreeGrafter"/>
</dbReference>
<keyword evidence="5" id="KW-1185">Reference proteome</keyword>
<dbReference type="SUPFAM" id="SSF51735">
    <property type="entry name" value="NAD(P)-binding Rossmann-fold domains"/>
    <property type="match status" value="1"/>
</dbReference>
<dbReference type="AlphaFoldDB" id="A0AAN7QKB9"/>
<organism evidence="4 5">
    <name type="scientific">Aquatica leii</name>
    <dbReference type="NCBI Taxonomy" id="1421715"/>
    <lineage>
        <taxon>Eukaryota</taxon>
        <taxon>Metazoa</taxon>
        <taxon>Ecdysozoa</taxon>
        <taxon>Arthropoda</taxon>
        <taxon>Hexapoda</taxon>
        <taxon>Insecta</taxon>
        <taxon>Pterygota</taxon>
        <taxon>Neoptera</taxon>
        <taxon>Endopterygota</taxon>
        <taxon>Coleoptera</taxon>
        <taxon>Polyphaga</taxon>
        <taxon>Elateriformia</taxon>
        <taxon>Elateroidea</taxon>
        <taxon>Lampyridae</taxon>
        <taxon>Luciolinae</taxon>
        <taxon>Aquatica</taxon>
    </lineage>
</organism>
<dbReference type="GO" id="GO:0009247">
    <property type="term" value="P:glycolipid biosynthetic process"/>
    <property type="evidence" value="ECO:0007669"/>
    <property type="project" value="TreeGrafter"/>
</dbReference>
<keyword evidence="2" id="KW-1133">Transmembrane helix</keyword>
<protein>
    <recommendedName>
        <fullName evidence="3">Saccharopine dehydrogenase NADP binding domain-containing protein</fullName>
    </recommendedName>
</protein>
<evidence type="ECO:0000313" key="4">
    <source>
        <dbReference type="EMBL" id="KAK4882108.1"/>
    </source>
</evidence>
<dbReference type="Proteomes" id="UP001353858">
    <property type="component" value="Unassembled WGS sequence"/>
</dbReference>
<dbReference type="InterPro" id="IPR036291">
    <property type="entry name" value="NAD(P)-bd_dom_sf"/>
</dbReference>
<reference evidence="5" key="1">
    <citation type="submission" date="2023-01" db="EMBL/GenBank/DDBJ databases">
        <title>Key to firefly adult light organ development and bioluminescence: homeobox transcription factors regulate luciferase expression and transportation to peroxisome.</title>
        <authorList>
            <person name="Fu X."/>
        </authorList>
    </citation>
    <scope>NUCLEOTIDE SEQUENCE [LARGE SCALE GENOMIC DNA]</scope>
</reference>
<feature type="domain" description="Saccharopine dehydrogenase NADP binding" evidence="3">
    <location>
        <begin position="7"/>
        <end position="142"/>
    </location>
</feature>
<dbReference type="Pfam" id="PF03435">
    <property type="entry name" value="Sacchrp_dh_NADP"/>
    <property type="match status" value="1"/>
</dbReference>
<dbReference type="EMBL" id="JARPUR010000002">
    <property type="protein sequence ID" value="KAK4882108.1"/>
    <property type="molecule type" value="Genomic_DNA"/>
</dbReference>
<comment type="caution">
    <text evidence="4">The sequence shown here is derived from an EMBL/GenBank/DDBJ whole genome shotgun (WGS) entry which is preliminary data.</text>
</comment>
<dbReference type="GO" id="GO:0005886">
    <property type="term" value="C:plasma membrane"/>
    <property type="evidence" value="ECO:0007669"/>
    <property type="project" value="TreeGrafter"/>
</dbReference>
<dbReference type="PANTHER" id="PTHR12286">
    <property type="entry name" value="SACCHAROPINE DEHYDROGENASE-LIKE OXIDOREDUCTASE"/>
    <property type="match status" value="1"/>
</dbReference>
<evidence type="ECO:0000256" key="2">
    <source>
        <dbReference type="SAM" id="Phobius"/>
    </source>
</evidence>
<dbReference type="InterPro" id="IPR051276">
    <property type="entry name" value="Saccharopine_DH-like_oxidrdct"/>
</dbReference>
<keyword evidence="2" id="KW-0812">Transmembrane</keyword>
<evidence type="ECO:0000256" key="1">
    <source>
        <dbReference type="ARBA" id="ARBA00038048"/>
    </source>
</evidence>
<dbReference type="GO" id="GO:0005811">
    <property type="term" value="C:lipid droplet"/>
    <property type="evidence" value="ECO:0007669"/>
    <property type="project" value="TreeGrafter"/>
</dbReference>
<accession>A0AAN7QKB9</accession>
<name>A0AAN7QKB9_9COLE</name>
<evidence type="ECO:0000259" key="3">
    <source>
        <dbReference type="Pfam" id="PF03435"/>
    </source>
</evidence>
<proteinExistence type="inferred from homology"/>
<dbReference type="Gene3D" id="3.40.50.720">
    <property type="entry name" value="NAD(P)-binding Rossmann-like Domain"/>
    <property type="match status" value="1"/>
</dbReference>
<keyword evidence="2" id="KW-0472">Membrane</keyword>
<feature type="transmembrane region" description="Helical" evidence="2">
    <location>
        <begin position="282"/>
        <end position="303"/>
    </location>
</feature>
<dbReference type="FunFam" id="3.40.50.720:FF:000178">
    <property type="entry name" value="Saccharopine dehydrogenase-like oxidoreductase"/>
    <property type="match status" value="1"/>
</dbReference>
<sequence>MDNRLDVLVFGASGFTGKYTLPYVHKLLNENGKNLSWGVSGRSHQKLKKVLKEIANKIGENSLNEIPIILADLTDQDSILRMTARAKVIINCCGPYQKYGEAVVKSCIKTGTHYVDVSGESFFQETIEVKYQEAAEVKGVYIISACGFDSVATELGMSYLNNIFAGTLNSIEIYVSPKGKKVDSGPSVHYGTWESAVNGISMVRKVASLQRCRNLKPIPNFYPILWSRFPFTRAVDIGKPNKYIVPFPSPDYYVVQRTQRYFYENNGKRPIQVKFYTLMNTWIYMFFAMFYGFIVFTMCQFQYGRNLLLKYPEFFTNGYFSHSDPSEAAINNSVLNMYFYGKGWKGKIADKQNQYNSPPNQAIVAQLTVRNPGYGFTCLALALAAVTILTESSRLPEKGGVYTPAVAFCNTSYMEEIQKKSKAVEVLEIKDL</sequence>
<dbReference type="InterPro" id="IPR005097">
    <property type="entry name" value="Sacchrp_dh_NADP-bd"/>
</dbReference>